<dbReference type="EMBL" id="GBRH01189812">
    <property type="protein sequence ID" value="JAE08084.1"/>
    <property type="molecule type" value="Transcribed_RNA"/>
</dbReference>
<reference evidence="1" key="1">
    <citation type="submission" date="2014-09" db="EMBL/GenBank/DDBJ databases">
        <authorList>
            <person name="Magalhaes I.L.F."/>
            <person name="Oliveira U."/>
            <person name="Santos F.R."/>
            <person name="Vidigal T.H.D.A."/>
            <person name="Brescovit A.D."/>
            <person name="Santos A.J."/>
        </authorList>
    </citation>
    <scope>NUCLEOTIDE SEQUENCE</scope>
    <source>
        <tissue evidence="1">Shoot tissue taken approximately 20 cm above the soil surface</tissue>
    </source>
</reference>
<evidence type="ECO:0000313" key="1">
    <source>
        <dbReference type="EMBL" id="JAE08084.1"/>
    </source>
</evidence>
<accession>A0A0A9FA52</accession>
<sequence length="9" mass="1145">MARIWLLNE</sequence>
<name>A0A0A9FA52_ARUDO</name>
<organism evidence="1">
    <name type="scientific">Arundo donax</name>
    <name type="common">Giant reed</name>
    <name type="synonym">Donax arundinaceus</name>
    <dbReference type="NCBI Taxonomy" id="35708"/>
    <lineage>
        <taxon>Eukaryota</taxon>
        <taxon>Viridiplantae</taxon>
        <taxon>Streptophyta</taxon>
        <taxon>Embryophyta</taxon>
        <taxon>Tracheophyta</taxon>
        <taxon>Spermatophyta</taxon>
        <taxon>Magnoliopsida</taxon>
        <taxon>Liliopsida</taxon>
        <taxon>Poales</taxon>
        <taxon>Poaceae</taxon>
        <taxon>PACMAD clade</taxon>
        <taxon>Arundinoideae</taxon>
        <taxon>Arundineae</taxon>
        <taxon>Arundo</taxon>
    </lineage>
</organism>
<protein>
    <submittedName>
        <fullName evidence="1">Uncharacterized protein</fullName>
    </submittedName>
</protein>
<reference evidence="1" key="2">
    <citation type="journal article" date="2015" name="Data Brief">
        <title>Shoot transcriptome of the giant reed, Arundo donax.</title>
        <authorList>
            <person name="Barrero R.A."/>
            <person name="Guerrero F.D."/>
            <person name="Moolhuijzen P."/>
            <person name="Goolsby J.A."/>
            <person name="Tidwell J."/>
            <person name="Bellgard S.E."/>
            <person name="Bellgard M.I."/>
        </authorList>
    </citation>
    <scope>NUCLEOTIDE SEQUENCE</scope>
    <source>
        <tissue evidence="1">Shoot tissue taken approximately 20 cm above the soil surface</tissue>
    </source>
</reference>
<proteinExistence type="predicted"/>